<dbReference type="OrthoDB" id="4330301at2759"/>
<accession>A0A2B4SG35</accession>
<comment type="caution">
    <text evidence="1">The sequence shown here is derived from an EMBL/GenBank/DDBJ whole genome shotgun (WGS) entry which is preliminary data.</text>
</comment>
<dbReference type="EMBL" id="LSMT01000062">
    <property type="protein sequence ID" value="PFX29664.1"/>
    <property type="molecule type" value="Genomic_DNA"/>
</dbReference>
<reference evidence="2" key="1">
    <citation type="journal article" date="2017" name="bioRxiv">
        <title>Comparative analysis of the genomes of Stylophora pistillata and Acropora digitifera provides evidence for extensive differences between species of corals.</title>
        <authorList>
            <person name="Voolstra C.R."/>
            <person name="Li Y."/>
            <person name="Liew Y.J."/>
            <person name="Baumgarten S."/>
            <person name="Zoccola D."/>
            <person name="Flot J.-F."/>
            <person name="Tambutte S."/>
            <person name="Allemand D."/>
            <person name="Aranda M."/>
        </authorList>
    </citation>
    <scope>NUCLEOTIDE SEQUENCE [LARGE SCALE GENOMIC DNA]</scope>
</reference>
<protein>
    <submittedName>
        <fullName evidence="1">Uncharacterized protein</fullName>
    </submittedName>
</protein>
<organism evidence="1 2">
    <name type="scientific">Stylophora pistillata</name>
    <name type="common">Smooth cauliflower coral</name>
    <dbReference type="NCBI Taxonomy" id="50429"/>
    <lineage>
        <taxon>Eukaryota</taxon>
        <taxon>Metazoa</taxon>
        <taxon>Cnidaria</taxon>
        <taxon>Anthozoa</taxon>
        <taxon>Hexacorallia</taxon>
        <taxon>Scleractinia</taxon>
        <taxon>Astrocoeniina</taxon>
        <taxon>Pocilloporidae</taxon>
        <taxon>Stylophora</taxon>
    </lineage>
</organism>
<evidence type="ECO:0000313" key="1">
    <source>
        <dbReference type="EMBL" id="PFX29664.1"/>
    </source>
</evidence>
<evidence type="ECO:0000313" key="2">
    <source>
        <dbReference type="Proteomes" id="UP000225706"/>
    </source>
</evidence>
<name>A0A2B4SG35_STYPI</name>
<dbReference type="InterPro" id="IPR049756">
    <property type="entry name" value="PlcA-like_dom"/>
</dbReference>
<dbReference type="Proteomes" id="UP000225706">
    <property type="component" value="Unassembled WGS sequence"/>
</dbReference>
<keyword evidence="2" id="KW-1185">Reference proteome</keyword>
<dbReference type="AlphaFoldDB" id="A0A2B4SG35"/>
<dbReference type="STRING" id="50429.A0A2B4SG35"/>
<proteinExistence type="predicted"/>
<gene>
    <name evidence="1" type="ORF">AWC38_SpisGene5584</name>
</gene>
<sequence length="379" mass="42106">MESNEVLEGESMFGQLINIIKRTPGSLASSEPGGEEFEAAEHENIGNQVKLQFPGSGRGGQEVLGADRPLRLPNGLQLCFGQIIALAGDFYGVPEHPIIDPSEDPAKIPAGRRDRFTAAYSTLANGDYKHIKKELDQILKIMTKERSEDAYLAGHELALEKAREAARAGYLDQKIKVLEEAYSIDAFACHFLTDSFSSGHLRTPRRELAKKVTPTIFGSLLSKYMHDEDNKCGLPVTNKRGDKWIAYGDGMLLDEESEGNYRIAVTAVQTSVNHVYEAFQHPQKATSSSKVTDFIPFVDPKERNNYPMFQVKDGKLLRRADLENLSDPTTRSKWSGIATVNEVRSYNPRQAAIEDFDDEIDCRGCGQSLHPKLLSENAV</sequence>
<dbReference type="CDD" id="cd22893">
    <property type="entry name" value="PlcA-like"/>
    <property type="match status" value="1"/>
</dbReference>